<name>A0AA39V474_9LECA</name>
<gene>
    <name evidence="2" type="ORF">JMJ35_001507</name>
</gene>
<dbReference type="Pfam" id="PF06985">
    <property type="entry name" value="HET"/>
    <property type="match status" value="1"/>
</dbReference>
<sequence>MKRFLQKRNDRRVNDQLQAQNDLADCIIETNGLSQPRPEYSYKPIKEDGYIRLFLLRKEHGAVDRQVRGQLVVKPLKAVEDDYVAISYVWGKEVLSKKIVIEQDDDEFEIMITENLYAALTEVAVVGKKIRKNMFVWADGICINQKDKHDKTQQVSLMKHIYSSAHAVLMHFGLSRDELDAVAKATTHLERELVKHRFKEWVFRGPVDVKHFFLSPGSLERRAMEKVWEHAWWRRCWTLEEAVLAKNLTFTIGRDLHNLRDLTRQTLEIVRIHAGGPKELTPSTLKRLAYVCDESVKNEQPSLIQLMWDTRYVEVYDERDLLFSLLGIAKEGNSAELAPNYKESLDKTRLRFAKFLIRNGDGRDLLHLCFDKDEAGRLPSWIPQKLESCHSEEGMRVQDLPPAKRRSSSVHIVDDARNILWVEGFRVGVIADLGQQTEVGRTRGVHVGRGTKLRKIEAWARDLQTLASPMRGHPFLESQCSCHRSLGDAHLLRILLTQDKLFWPESKMDWVYNDNELEDFHKFLLWCWEALEKPDASVSYSATKKQMALLSRRVEAFYGLAMTCCRSKRLCRTENNMLGLVDSTARARDILFSLDRRNVLVLRPVGSVGKYDECYRIIGAATLYHSKCWPLKIKKEMEPIYVV</sequence>
<accession>A0AA39V474</accession>
<dbReference type="AlphaFoldDB" id="A0AA39V474"/>
<dbReference type="PANTHER" id="PTHR24148">
    <property type="entry name" value="ANKYRIN REPEAT DOMAIN-CONTAINING PROTEIN 39 HOMOLOG-RELATED"/>
    <property type="match status" value="1"/>
</dbReference>
<dbReference type="EMBL" id="JAFEKC020000003">
    <property type="protein sequence ID" value="KAK0515473.1"/>
    <property type="molecule type" value="Genomic_DNA"/>
</dbReference>
<dbReference type="InterPro" id="IPR052895">
    <property type="entry name" value="HetReg/Transcr_Mod"/>
</dbReference>
<feature type="domain" description="Heterokaryon incompatibility" evidence="1">
    <location>
        <begin position="83"/>
        <end position="241"/>
    </location>
</feature>
<protein>
    <recommendedName>
        <fullName evidence="1">Heterokaryon incompatibility domain-containing protein</fullName>
    </recommendedName>
</protein>
<proteinExistence type="predicted"/>
<evidence type="ECO:0000259" key="1">
    <source>
        <dbReference type="Pfam" id="PF06985"/>
    </source>
</evidence>
<reference evidence="2" key="1">
    <citation type="submission" date="2023-03" db="EMBL/GenBank/DDBJ databases">
        <title>Complete genome of Cladonia borealis.</title>
        <authorList>
            <person name="Park H."/>
        </authorList>
    </citation>
    <scope>NUCLEOTIDE SEQUENCE</scope>
    <source>
        <strain evidence="2">ANT050790</strain>
    </source>
</reference>
<comment type="caution">
    <text evidence="2">The sequence shown here is derived from an EMBL/GenBank/DDBJ whole genome shotgun (WGS) entry which is preliminary data.</text>
</comment>
<dbReference type="InterPro" id="IPR010730">
    <property type="entry name" value="HET"/>
</dbReference>
<dbReference type="Proteomes" id="UP001166286">
    <property type="component" value="Unassembled WGS sequence"/>
</dbReference>
<organism evidence="2 3">
    <name type="scientific">Cladonia borealis</name>
    <dbReference type="NCBI Taxonomy" id="184061"/>
    <lineage>
        <taxon>Eukaryota</taxon>
        <taxon>Fungi</taxon>
        <taxon>Dikarya</taxon>
        <taxon>Ascomycota</taxon>
        <taxon>Pezizomycotina</taxon>
        <taxon>Lecanoromycetes</taxon>
        <taxon>OSLEUM clade</taxon>
        <taxon>Lecanoromycetidae</taxon>
        <taxon>Lecanorales</taxon>
        <taxon>Lecanorineae</taxon>
        <taxon>Cladoniaceae</taxon>
        <taxon>Cladonia</taxon>
    </lineage>
</organism>
<dbReference type="PANTHER" id="PTHR24148:SF64">
    <property type="entry name" value="HETEROKARYON INCOMPATIBILITY DOMAIN-CONTAINING PROTEIN"/>
    <property type="match status" value="1"/>
</dbReference>
<evidence type="ECO:0000313" key="2">
    <source>
        <dbReference type="EMBL" id="KAK0515473.1"/>
    </source>
</evidence>
<evidence type="ECO:0000313" key="3">
    <source>
        <dbReference type="Proteomes" id="UP001166286"/>
    </source>
</evidence>
<keyword evidence="3" id="KW-1185">Reference proteome</keyword>